<evidence type="ECO:0000313" key="3">
    <source>
        <dbReference type="Proteomes" id="UP000777935"/>
    </source>
</evidence>
<evidence type="ECO:0000313" key="2">
    <source>
        <dbReference type="EMBL" id="NSX55060.1"/>
    </source>
</evidence>
<dbReference type="RefSeq" id="WP_174137694.1">
    <property type="nucleotide sequence ID" value="NZ_JABUFE010000004.1"/>
</dbReference>
<proteinExistence type="predicted"/>
<keyword evidence="1" id="KW-0472">Membrane</keyword>
<reference evidence="2 3" key="1">
    <citation type="submission" date="2020-06" db="EMBL/GenBank/DDBJ databases">
        <title>Sulfitobacter algicola sp. nov., isolated from green algae.</title>
        <authorList>
            <person name="Wang C."/>
        </authorList>
    </citation>
    <scope>NUCLEOTIDE SEQUENCE [LARGE SCALE GENOMIC DNA]</scope>
    <source>
        <strain evidence="2 3">1151</strain>
    </source>
</reference>
<organism evidence="2 3">
    <name type="scientific">Parasulfitobacter algicola</name>
    <dbReference type="NCBI Taxonomy" id="2614809"/>
    <lineage>
        <taxon>Bacteria</taxon>
        <taxon>Pseudomonadati</taxon>
        <taxon>Pseudomonadota</taxon>
        <taxon>Alphaproteobacteria</taxon>
        <taxon>Rhodobacterales</taxon>
        <taxon>Roseobacteraceae</taxon>
        <taxon>Parasulfitobacter</taxon>
    </lineage>
</organism>
<dbReference type="NCBIfam" id="NF041635">
    <property type="entry name" value="STM3941_fam"/>
    <property type="match status" value="1"/>
</dbReference>
<keyword evidence="1" id="KW-1133">Transmembrane helix</keyword>
<keyword evidence="3" id="KW-1185">Reference proteome</keyword>
<comment type="caution">
    <text evidence="2">The sequence shown here is derived from an EMBL/GenBank/DDBJ whole genome shotgun (WGS) entry which is preliminary data.</text>
</comment>
<sequence length="187" mass="20712">MTIAVSDNDVIRIEKSMTNLVMLCAGSFVMACVSLILALGWLPSVDQTNFVQRLSFVGWIGVVFFGLCTGMIIRTAFFGPKTVLTIAPTGLHDTRLSQNEIPWNAVQSVTTWEQSKQKLVVLSILPDAEAQLRLTRMVNMTRKANARLGVDGLCVSNVGLKTTFDQLLQFITNYFSQYGSVTSERRV</sequence>
<evidence type="ECO:0000256" key="1">
    <source>
        <dbReference type="SAM" id="Phobius"/>
    </source>
</evidence>
<dbReference type="EMBL" id="JABUFE010000004">
    <property type="protein sequence ID" value="NSX55060.1"/>
    <property type="molecule type" value="Genomic_DNA"/>
</dbReference>
<feature type="transmembrane region" description="Helical" evidence="1">
    <location>
        <begin position="54"/>
        <end position="73"/>
    </location>
</feature>
<protein>
    <submittedName>
        <fullName evidence="2">Uncharacterized protein</fullName>
    </submittedName>
</protein>
<keyword evidence="1" id="KW-0812">Transmembrane</keyword>
<gene>
    <name evidence="2" type="ORF">HRQ87_09630</name>
</gene>
<dbReference type="Proteomes" id="UP000777935">
    <property type="component" value="Unassembled WGS sequence"/>
</dbReference>
<feature type="transmembrane region" description="Helical" evidence="1">
    <location>
        <begin position="20"/>
        <end position="42"/>
    </location>
</feature>
<name>A0ABX2IVK0_9RHOB</name>
<dbReference type="InterPro" id="IPR048136">
    <property type="entry name" value="STM3941-like"/>
</dbReference>
<accession>A0ABX2IVK0</accession>